<comment type="caution">
    <text evidence="3">The sequence shown here is derived from an EMBL/GenBank/DDBJ whole genome shotgun (WGS) entry which is preliminary data.</text>
</comment>
<feature type="compositionally biased region" description="Low complexity" evidence="1">
    <location>
        <begin position="557"/>
        <end position="571"/>
    </location>
</feature>
<evidence type="ECO:0000313" key="4">
    <source>
        <dbReference type="Proteomes" id="UP000887229"/>
    </source>
</evidence>
<proteinExistence type="predicted"/>
<organism evidence="3 4">
    <name type="scientific">Emericellopsis atlantica</name>
    <dbReference type="NCBI Taxonomy" id="2614577"/>
    <lineage>
        <taxon>Eukaryota</taxon>
        <taxon>Fungi</taxon>
        <taxon>Dikarya</taxon>
        <taxon>Ascomycota</taxon>
        <taxon>Pezizomycotina</taxon>
        <taxon>Sordariomycetes</taxon>
        <taxon>Hypocreomycetidae</taxon>
        <taxon>Hypocreales</taxon>
        <taxon>Bionectriaceae</taxon>
        <taxon>Emericellopsis</taxon>
    </lineage>
</organism>
<feature type="compositionally biased region" description="Basic and acidic residues" evidence="1">
    <location>
        <begin position="539"/>
        <end position="554"/>
    </location>
</feature>
<keyword evidence="2" id="KW-0812">Transmembrane</keyword>
<protein>
    <submittedName>
        <fullName evidence="3">Uncharacterized protein</fullName>
    </submittedName>
</protein>
<sequence>MASGLDLAGVVGTWVAVALALIALVGIVAPVLLIRESRSDRFQALNAVDDQNTGYITGGLKLRGSSTYFQKVKVPLLSSPPGPNVIFDRASIANLAQATGWVNFAAAIERYTSSTDKGDGLLLFHKQTWLPVHRFWLLTFGLFGRYGHREDRGIAISQSNAQRLMIERKPAYHGHNIPARRSLQPYYGLTGKILWAPMSPEATMADGMIDRLYFKAHSAESRRDPFPEAIPLKTLFWLSLGCLPLDHLPPDNPDTTRVYDLATYRDALISRQQAREDVHEVLFFRFQEREGWTDWGAQSQWAFAMGVNKYSLWRLEKDEVPDSPEAIVEEAKVDKGHWHIIPDTGERHLVWRSDLHSLVQELMTMPISRHGFLFDQRRDMLMSILKPSIELFYEKLLPSLESQNSPERLSPSVTHGSGENAIGARIEEQVPLATEARQAATVLRLVKRYEVFGRRKTEAHAVLDAELSKRGMGASEHIRAVVAILMATTEAFRAEVARGIRDTAEVSNTCLKLRPVEKQAILIRAPAPAPGVQQPDQHNNGDRANVLDHDRDSNVRATVATETDATEATPASQGLPNEVLPRDGPSQEKPVGSPQVEVGKPSITRHATNNHEQEDTVHTDSPASGDLVQTFSLDSAALVPHGGTRRTAQETYRFDDYWPGIYAAALQACNRFAYFNAQLTSSHLISLIQQLGDVAHVSARPELPSRDEARAEGAVVPLPPVPLPTTVYNDTELSGTQDSLILSSTGGEERSVVMHQGIAFGLSGRNTASCLGDSIAGGPARSHRSTRSAPPAIHQ</sequence>
<name>A0A9P7ZSI6_9HYPO</name>
<gene>
    <name evidence="3" type="ORF">F5Z01DRAFT_491329</name>
</gene>
<feature type="region of interest" description="Disordered" evidence="1">
    <location>
        <begin position="528"/>
        <end position="626"/>
    </location>
</feature>
<keyword evidence="2" id="KW-1133">Transmembrane helix</keyword>
<reference evidence="3" key="1">
    <citation type="journal article" date="2021" name="IMA Fungus">
        <title>Genomic characterization of three marine fungi, including Emericellopsis atlantica sp. nov. with signatures of a generalist lifestyle and marine biomass degradation.</title>
        <authorList>
            <person name="Hagestad O.C."/>
            <person name="Hou L."/>
            <person name="Andersen J.H."/>
            <person name="Hansen E.H."/>
            <person name="Altermark B."/>
            <person name="Li C."/>
            <person name="Kuhnert E."/>
            <person name="Cox R.J."/>
            <person name="Crous P.W."/>
            <person name="Spatafora J.W."/>
            <person name="Lail K."/>
            <person name="Amirebrahimi M."/>
            <person name="Lipzen A."/>
            <person name="Pangilinan J."/>
            <person name="Andreopoulos W."/>
            <person name="Hayes R.D."/>
            <person name="Ng V."/>
            <person name="Grigoriev I.V."/>
            <person name="Jackson S.A."/>
            <person name="Sutton T.D.S."/>
            <person name="Dobson A.D.W."/>
            <person name="Rama T."/>
        </authorList>
    </citation>
    <scope>NUCLEOTIDE SEQUENCE</scope>
    <source>
        <strain evidence="3">TS7</strain>
    </source>
</reference>
<evidence type="ECO:0000313" key="3">
    <source>
        <dbReference type="EMBL" id="KAG9256863.1"/>
    </source>
</evidence>
<dbReference type="RefSeq" id="XP_046120787.1">
    <property type="nucleotide sequence ID" value="XM_046260179.1"/>
</dbReference>
<feature type="compositionally biased region" description="Basic and acidic residues" evidence="1">
    <location>
        <begin position="609"/>
        <end position="618"/>
    </location>
</feature>
<feature type="region of interest" description="Disordered" evidence="1">
    <location>
        <begin position="773"/>
        <end position="795"/>
    </location>
</feature>
<keyword evidence="4" id="KW-1185">Reference proteome</keyword>
<evidence type="ECO:0000256" key="2">
    <source>
        <dbReference type="SAM" id="Phobius"/>
    </source>
</evidence>
<dbReference type="OrthoDB" id="5153866at2759"/>
<evidence type="ECO:0000256" key="1">
    <source>
        <dbReference type="SAM" id="MobiDB-lite"/>
    </source>
</evidence>
<dbReference type="AlphaFoldDB" id="A0A9P7ZSI6"/>
<feature type="transmembrane region" description="Helical" evidence="2">
    <location>
        <begin position="12"/>
        <end position="34"/>
    </location>
</feature>
<accession>A0A9P7ZSI6</accession>
<keyword evidence="2" id="KW-0472">Membrane</keyword>
<dbReference type="EMBL" id="MU251247">
    <property type="protein sequence ID" value="KAG9256863.1"/>
    <property type="molecule type" value="Genomic_DNA"/>
</dbReference>
<dbReference type="GeneID" id="70291082"/>
<dbReference type="Proteomes" id="UP000887229">
    <property type="component" value="Unassembled WGS sequence"/>
</dbReference>